<organism evidence="10 11">
    <name type="scientific">Halorhodospira neutriphila</name>
    <dbReference type="NCBI Taxonomy" id="168379"/>
    <lineage>
        <taxon>Bacteria</taxon>
        <taxon>Pseudomonadati</taxon>
        <taxon>Pseudomonadota</taxon>
        <taxon>Gammaproteobacteria</taxon>
        <taxon>Chromatiales</taxon>
        <taxon>Ectothiorhodospiraceae</taxon>
        <taxon>Halorhodospira</taxon>
    </lineage>
</organism>
<dbReference type="NCBIfam" id="TIGR00407">
    <property type="entry name" value="proA"/>
    <property type="match status" value="1"/>
</dbReference>
<feature type="compositionally biased region" description="Low complexity" evidence="8">
    <location>
        <begin position="1"/>
        <end position="13"/>
    </location>
</feature>
<comment type="similarity">
    <text evidence="7">Belongs to the gamma-glutamyl phosphate reductase family.</text>
</comment>
<keyword evidence="11" id="KW-1185">Reference proteome</keyword>
<reference evidence="10 11" key="1">
    <citation type="journal article" date="2020" name="Microorganisms">
        <title>Osmotic Adaptation and Compatible Solute Biosynthesis of Phototrophic Bacteria as Revealed from Genome Analyses.</title>
        <authorList>
            <person name="Imhoff J.F."/>
            <person name="Rahn T."/>
            <person name="Kunzel S."/>
            <person name="Keller A."/>
            <person name="Neulinger S.C."/>
        </authorList>
    </citation>
    <scope>NUCLEOTIDE SEQUENCE [LARGE SCALE GENOMIC DNA]</scope>
    <source>
        <strain evidence="10 11">DSM 15116</strain>
    </source>
</reference>
<evidence type="ECO:0000259" key="9">
    <source>
        <dbReference type="Pfam" id="PF00171"/>
    </source>
</evidence>
<feature type="domain" description="Aldehyde dehydrogenase" evidence="9">
    <location>
        <begin position="311"/>
        <end position="385"/>
    </location>
</feature>
<dbReference type="InterPro" id="IPR016161">
    <property type="entry name" value="Ald_DH/histidinol_DH"/>
</dbReference>
<dbReference type="InterPro" id="IPR012134">
    <property type="entry name" value="Glu-5-SA_DH"/>
</dbReference>
<dbReference type="PANTHER" id="PTHR11063:SF8">
    <property type="entry name" value="DELTA-1-PYRROLINE-5-CARBOXYLATE SYNTHASE"/>
    <property type="match status" value="1"/>
</dbReference>
<proteinExistence type="inferred from homology"/>
<evidence type="ECO:0000256" key="2">
    <source>
        <dbReference type="ARBA" id="ARBA00022605"/>
    </source>
</evidence>
<comment type="pathway">
    <text evidence="1 7">Amino-acid biosynthesis; L-proline biosynthesis; L-glutamate 5-semialdehyde from L-glutamate: step 2/2.</text>
</comment>
<comment type="function">
    <text evidence="7">Catalyzes the NADPH-dependent reduction of L-glutamate 5-phosphate into L-glutamate 5-semialdehyde and phosphate. The product spontaneously undergoes cyclization to form 1-pyrroline-5-carboxylate.</text>
</comment>
<evidence type="ECO:0000256" key="5">
    <source>
        <dbReference type="ARBA" id="ARBA00023002"/>
    </source>
</evidence>
<comment type="caution">
    <text evidence="10">The sequence shown here is derived from an EMBL/GenBank/DDBJ whole genome shotgun (WGS) entry which is preliminary data.</text>
</comment>
<dbReference type="Proteomes" id="UP000738126">
    <property type="component" value="Unassembled WGS sequence"/>
</dbReference>
<dbReference type="EC" id="1.2.1.41" evidence="7"/>
<dbReference type="Pfam" id="PF00171">
    <property type="entry name" value="Aldedh"/>
    <property type="match status" value="2"/>
</dbReference>
<keyword evidence="2 7" id="KW-0028">Amino-acid biosynthesis</keyword>
<evidence type="ECO:0000313" key="10">
    <source>
        <dbReference type="EMBL" id="MBK1727390.1"/>
    </source>
</evidence>
<dbReference type="Gene3D" id="3.40.309.10">
    <property type="entry name" value="Aldehyde Dehydrogenase, Chain A, domain 2"/>
    <property type="match status" value="1"/>
</dbReference>
<keyword evidence="7" id="KW-0963">Cytoplasm</keyword>
<dbReference type="RefSeq" id="WP_200260565.1">
    <property type="nucleotide sequence ID" value="NZ_NRSH01000142.1"/>
</dbReference>
<keyword evidence="5 7" id="KW-0560">Oxidoreductase</keyword>
<dbReference type="InterPro" id="IPR016162">
    <property type="entry name" value="Ald_DH_N"/>
</dbReference>
<keyword evidence="3 7" id="KW-0641">Proline biosynthesis</keyword>
<comment type="catalytic activity">
    <reaction evidence="6 7">
        <text>L-glutamate 5-semialdehyde + phosphate + NADP(+) = L-glutamyl 5-phosphate + NADPH + H(+)</text>
        <dbReference type="Rhea" id="RHEA:19541"/>
        <dbReference type="ChEBI" id="CHEBI:15378"/>
        <dbReference type="ChEBI" id="CHEBI:43474"/>
        <dbReference type="ChEBI" id="CHEBI:57783"/>
        <dbReference type="ChEBI" id="CHEBI:58066"/>
        <dbReference type="ChEBI" id="CHEBI:58274"/>
        <dbReference type="ChEBI" id="CHEBI:58349"/>
        <dbReference type="EC" id="1.2.1.41"/>
    </reaction>
</comment>
<feature type="region of interest" description="Disordered" evidence="8">
    <location>
        <begin position="1"/>
        <end position="36"/>
    </location>
</feature>
<dbReference type="CDD" id="cd07079">
    <property type="entry name" value="ALDH_F18-19_ProA-GPR"/>
    <property type="match status" value="1"/>
</dbReference>
<evidence type="ECO:0000256" key="6">
    <source>
        <dbReference type="ARBA" id="ARBA00049024"/>
    </source>
</evidence>
<feature type="domain" description="Aldehyde dehydrogenase" evidence="9">
    <location>
        <begin position="13"/>
        <end position="292"/>
    </location>
</feature>
<dbReference type="InterPro" id="IPR016163">
    <property type="entry name" value="Ald_DH_C"/>
</dbReference>
<comment type="subcellular location">
    <subcellularLocation>
        <location evidence="7">Cytoplasm</location>
    </subcellularLocation>
</comment>
<dbReference type="SUPFAM" id="SSF53720">
    <property type="entry name" value="ALDH-like"/>
    <property type="match status" value="1"/>
</dbReference>
<dbReference type="PANTHER" id="PTHR11063">
    <property type="entry name" value="GLUTAMATE SEMIALDEHYDE DEHYDROGENASE"/>
    <property type="match status" value="1"/>
</dbReference>
<dbReference type="InterPro" id="IPR000965">
    <property type="entry name" value="GPR_dom"/>
</dbReference>
<evidence type="ECO:0000256" key="4">
    <source>
        <dbReference type="ARBA" id="ARBA00022857"/>
    </source>
</evidence>
<dbReference type="PIRSF" id="PIRSF000151">
    <property type="entry name" value="GPR"/>
    <property type="match status" value="1"/>
</dbReference>
<evidence type="ECO:0000256" key="1">
    <source>
        <dbReference type="ARBA" id="ARBA00004985"/>
    </source>
</evidence>
<dbReference type="PROSITE" id="PS01223">
    <property type="entry name" value="PROA"/>
    <property type="match status" value="1"/>
</dbReference>
<evidence type="ECO:0000256" key="7">
    <source>
        <dbReference type="HAMAP-Rule" id="MF_00412"/>
    </source>
</evidence>
<dbReference type="EMBL" id="NRSH01000142">
    <property type="protein sequence ID" value="MBK1727390.1"/>
    <property type="molecule type" value="Genomic_DNA"/>
</dbReference>
<protein>
    <recommendedName>
        <fullName evidence="7">Gamma-glutamyl phosphate reductase</fullName>
        <shortName evidence="7">GPR</shortName>
        <ecNumber evidence="7">1.2.1.41</ecNumber>
    </recommendedName>
    <alternativeName>
        <fullName evidence="7">Glutamate-5-semialdehyde dehydrogenase</fullName>
    </alternativeName>
    <alternativeName>
        <fullName evidence="7">Glutamyl-gamma-semialdehyde dehydrogenase</fullName>
        <shortName evidence="7">GSA dehydrogenase</shortName>
    </alternativeName>
</protein>
<gene>
    <name evidence="7" type="primary">proA</name>
    <name evidence="10" type="ORF">CKO13_10240</name>
</gene>
<evidence type="ECO:0000256" key="8">
    <source>
        <dbReference type="SAM" id="MobiDB-lite"/>
    </source>
</evidence>
<name>A0ABS1E9Z0_9GAMM</name>
<accession>A0ABS1E9Z0</accession>
<dbReference type="InterPro" id="IPR020593">
    <property type="entry name" value="G-glutamylP_reductase_CS"/>
</dbReference>
<feature type="compositionally biased region" description="Basic and acidic residues" evidence="8">
    <location>
        <begin position="25"/>
        <end position="36"/>
    </location>
</feature>
<evidence type="ECO:0000313" key="11">
    <source>
        <dbReference type="Proteomes" id="UP000738126"/>
    </source>
</evidence>
<dbReference type="NCBIfam" id="NF001221">
    <property type="entry name" value="PRK00197.1"/>
    <property type="match status" value="1"/>
</dbReference>
<dbReference type="Gene3D" id="3.40.605.10">
    <property type="entry name" value="Aldehyde Dehydrogenase, Chain A, domain 1"/>
    <property type="match status" value="1"/>
</dbReference>
<evidence type="ECO:0000256" key="3">
    <source>
        <dbReference type="ARBA" id="ARBA00022650"/>
    </source>
</evidence>
<dbReference type="InterPro" id="IPR015590">
    <property type="entry name" value="Aldehyde_DH_dom"/>
</dbReference>
<keyword evidence="4 7" id="KW-0521">NADP</keyword>
<dbReference type="HAMAP" id="MF_00412">
    <property type="entry name" value="ProA"/>
    <property type="match status" value="1"/>
</dbReference>
<sequence>MSTSTDESTSITESMHRVGRAARGAGRELARSSTGARDRALEAMAARIEERAEAIAAANAEDLAAAREAGLEASLVERMELTPGRIQAMADGLREIAALPDPVGAVRELAARPSGIQVGRMRVPLGVIGIIYESRPNVTADAAGLCVKSGNAAILRGGSEAIRANRAIAECVQAGLEDAGLPAEAVQVVATTDRDAVGALIRMPEWVDVIVPRGGKSLVARIAAEAQVPVIKHLEGVCHVYLDDDADPDKAVAIAVNAKTQRLGTCNTMETLLVAAGAAERILPEAAERLTAAGIELRGCPRTRERVPQAVAASDADWATEYLGPILAVRVVDGLDAALEHIAQYSSGHTEAIVTDSYTKAQRFLREVDSSSVMVNASTRFADGHEYGLGAEIGISTDKLHARGPVGLEGLTTEKYIVLGDGHIRS</sequence>